<name>A0A317T813_9CHLB</name>
<proteinExistence type="predicted"/>
<sequence length="399" mass="44925">MNFPPMMTEGSSRAFKFASSFPALGWEPIVIAYHEVSGIEAERLPFRVHYAGHTYSAKEMDPEQLFRLVHGLPLKKLFFKKEGFPQSKNGIGENSWERKAATLAEQLLQEDSDIEMIYAQAPPFAPHRLALELSAKYHIPVMFDCTTSFVVEKQDMGILHSGHCVAMPSRVMKEFFLRKYRGRLFHEDISIVRNGYDPECCHVMSPQEQAGVPILCVFHIERAEGKELKNFFSGLSAFVKSQEGAKGFFSIAFTGPGYEKVRRYLKKYRLEDFVEAGPVCSHGDELELCMRADLYCVVLGKADGYELFVPERLYDIMGMKTSLGGLLPDGLAKKVIHEAGGRTASIERVESIVDFLQDTFSLWLSGQLPTVSDTAVGDYCFRSSMKDFLGEMATRLPMA</sequence>
<keyword evidence="2" id="KW-1185">Reference proteome</keyword>
<dbReference type="AlphaFoldDB" id="A0A317T813"/>
<dbReference type="SUPFAM" id="SSF53756">
    <property type="entry name" value="UDP-Glycosyltransferase/glycogen phosphorylase"/>
    <property type="match status" value="1"/>
</dbReference>
<dbReference type="Proteomes" id="UP000246278">
    <property type="component" value="Unassembled WGS sequence"/>
</dbReference>
<accession>A0A317T813</accession>
<evidence type="ECO:0000313" key="1">
    <source>
        <dbReference type="EMBL" id="PWW82824.1"/>
    </source>
</evidence>
<protein>
    <recommendedName>
        <fullName evidence="3">Glycosyltransferase subfamily 4-like N-terminal domain-containing protein</fullName>
    </recommendedName>
</protein>
<reference evidence="2" key="1">
    <citation type="submission" date="2017-10" db="EMBL/GenBank/DDBJ databases">
        <authorList>
            <person name="Gaisin V.A."/>
            <person name="Rysina M.S."/>
            <person name="Grouzdev D.S."/>
        </authorList>
    </citation>
    <scope>NUCLEOTIDE SEQUENCE [LARGE SCALE GENOMIC DNA]</scope>
    <source>
        <strain evidence="2">V1</strain>
    </source>
</reference>
<organism evidence="1 2">
    <name type="scientific">Prosthecochloris marina</name>
    <dbReference type="NCBI Taxonomy" id="2017681"/>
    <lineage>
        <taxon>Bacteria</taxon>
        <taxon>Pseudomonadati</taxon>
        <taxon>Chlorobiota</taxon>
        <taxon>Chlorobiia</taxon>
        <taxon>Chlorobiales</taxon>
        <taxon>Chlorobiaceae</taxon>
        <taxon>Prosthecochloris</taxon>
    </lineage>
</organism>
<comment type="caution">
    <text evidence="1">The sequence shown here is derived from an EMBL/GenBank/DDBJ whole genome shotgun (WGS) entry which is preliminary data.</text>
</comment>
<dbReference type="EMBL" id="PDNZ01000002">
    <property type="protein sequence ID" value="PWW82824.1"/>
    <property type="molecule type" value="Genomic_DNA"/>
</dbReference>
<dbReference type="RefSeq" id="WP_110022541.1">
    <property type="nucleotide sequence ID" value="NZ_PDNZ01000002.1"/>
</dbReference>
<evidence type="ECO:0000313" key="2">
    <source>
        <dbReference type="Proteomes" id="UP000246278"/>
    </source>
</evidence>
<evidence type="ECO:0008006" key="3">
    <source>
        <dbReference type="Google" id="ProtNLM"/>
    </source>
</evidence>
<dbReference type="OrthoDB" id="9811902at2"/>
<gene>
    <name evidence="1" type="ORF">CR164_03540</name>
</gene>